<dbReference type="AlphaFoldDB" id="E9HTE5"/>
<evidence type="ECO:0000313" key="2">
    <source>
        <dbReference type="EMBL" id="EFX64984.1"/>
    </source>
</evidence>
<evidence type="ECO:0000256" key="1">
    <source>
        <dbReference type="SAM" id="MobiDB-lite"/>
    </source>
</evidence>
<dbReference type="HOGENOM" id="CLU_2592195_0_0_1"/>
<feature type="compositionally biased region" description="Basic and acidic residues" evidence="1">
    <location>
        <begin position="38"/>
        <end position="49"/>
    </location>
</feature>
<dbReference type="Proteomes" id="UP000000305">
    <property type="component" value="Unassembled WGS sequence"/>
</dbReference>
<feature type="compositionally biased region" description="Basic residues" evidence="1">
    <location>
        <begin position="1"/>
        <end position="12"/>
    </location>
</feature>
<evidence type="ECO:0000313" key="3">
    <source>
        <dbReference type="Proteomes" id="UP000000305"/>
    </source>
</evidence>
<dbReference type="KEGG" id="dpx:DAPPUDRAFT_265416"/>
<name>E9HTE5_DAPPU</name>
<feature type="region of interest" description="Disordered" evidence="1">
    <location>
        <begin position="1"/>
        <end position="80"/>
    </location>
</feature>
<feature type="compositionally biased region" description="Polar residues" evidence="1">
    <location>
        <begin position="57"/>
        <end position="68"/>
    </location>
</feature>
<accession>E9HTE5</accession>
<dbReference type="EMBL" id="GL732771">
    <property type="protein sequence ID" value="EFX64984.1"/>
    <property type="molecule type" value="Genomic_DNA"/>
</dbReference>
<keyword evidence="3" id="KW-1185">Reference proteome</keyword>
<protein>
    <submittedName>
        <fullName evidence="2">Uncharacterized protein</fullName>
    </submittedName>
</protein>
<dbReference type="InParanoid" id="E9HTE5"/>
<proteinExistence type="predicted"/>
<gene>
    <name evidence="2" type="ORF">DAPPUDRAFT_265416</name>
</gene>
<sequence length="80" mass="8982">MVLAKKRTRGRGRRDDTPSRTPTPGRGQNSPLSPAETVRQDLIRQNLRDRSRRPVTMPSSSSPTNTAHPLNKSYPKMDVT</sequence>
<organism evidence="2 3">
    <name type="scientific">Daphnia pulex</name>
    <name type="common">Water flea</name>
    <dbReference type="NCBI Taxonomy" id="6669"/>
    <lineage>
        <taxon>Eukaryota</taxon>
        <taxon>Metazoa</taxon>
        <taxon>Ecdysozoa</taxon>
        <taxon>Arthropoda</taxon>
        <taxon>Crustacea</taxon>
        <taxon>Branchiopoda</taxon>
        <taxon>Diplostraca</taxon>
        <taxon>Cladocera</taxon>
        <taxon>Anomopoda</taxon>
        <taxon>Daphniidae</taxon>
        <taxon>Daphnia</taxon>
    </lineage>
</organism>
<reference evidence="2 3" key="1">
    <citation type="journal article" date="2011" name="Science">
        <title>The ecoresponsive genome of Daphnia pulex.</title>
        <authorList>
            <person name="Colbourne J.K."/>
            <person name="Pfrender M.E."/>
            <person name="Gilbert D."/>
            <person name="Thomas W.K."/>
            <person name="Tucker A."/>
            <person name="Oakley T.H."/>
            <person name="Tokishita S."/>
            <person name="Aerts A."/>
            <person name="Arnold G.J."/>
            <person name="Basu M.K."/>
            <person name="Bauer D.J."/>
            <person name="Caceres C.E."/>
            <person name="Carmel L."/>
            <person name="Casola C."/>
            <person name="Choi J.H."/>
            <person name="Detter J.C."/>
            <person name="Dong Q."/>
            <person name="Dusheyko S."/>
            <person name="Eads B.D."/>
            <person name="Frohlich T."/>
            <person name="Geiler-Samerotte K.A."/>
            <person name="Gerlach D."/>
            <person name="Hatcher P."/>
            <person name="Jogdeo S."/>
            <person name="Krijgsveld J."/>
            <person name="Kriventseva E.V."/>
            <person name="Kultz D."/>
            <person name="Laforsch C."/>
            <person name="Lindquist E."/>
            <person name="Lopez J."/>
            <person name="Manak J.R."/>
            <person name="Muller J."/>
            <person name="Pangilinan J."/>
            <person name="Patwardhan R.P."/>
            <person name="Pitluck S."/>
            <person name="Pritham E.J."/>
            <person name="Rechtsteiner A."/>
            <person name="Rho M."/>
            <person name="Rogozin I.B."/>
            <person name="Sakarya O."/>
            <person name="Salamov A."/>
            <person name="Schaack S."/>
            <person name="Shapiro H."/>
            <person name="Shiga Y."/>
            <person name="Skalitzky C."/>
            <person name="Smith Z."/>
            <person name="Souvorov A."/>
            <person name="Sung W."/>
            <person name="Tang Z."/>
            <person name="Tsuchiya D."/>
            <person name="Tu H."/>
            <person name="Vos H."/>
            <person name="Wang M."/>
            <person name="Wolf Y.I."/>
            <person name="Yamagata H."/>
            <person name="Yamada T."/>
            <person name="Ye Y."/>
            <person name="Shaw J.R."/>
            <person name="Andrews J."/>
            <person name="Crease T.J."/>
            <person name="Tang H."/>
            <person name="Lucas S.M."/>
            <person name="Robertson H.M."/>
            <person name="Bork P."/>
            <person name="Koonin E.V."/>
            <person name="Zdobnov E.M."/>
            <person name="Grigoriev I.V."/>
            <person name="Lynch M."/>
            <person name="Boore J.L."/>
        </authorList>
    </citation>
    <scope>NUCLEOTIDE SEQUENCE [LARGE SCALE GENOMIC DNA]</scope>
</reference>